<dbReference type="GO" id="GO:0006260">
    <property type="term" value="P:DNA replication"/>
    <property type="evidence" value="ECO:0007669"/>
    <property type="project" value="InterPro"/>
</dbReference>
<gene>
    <name evidence="1" type="ordered locus">Bcep1808_6770</name>
</gene>
<protein>
    <recommendedName>
        <fullName evidence="3">DNA primase</fullName>
    </recommendedName>
</protein>
<sequence>MSGSIRYTVCPNPQCGESSKDSVKIKVTGDRWQCYACREHGDVVEAASLYWGKSLADAGAELLGADEDILRSYVPPKPLPAINRDDSALAEAISRLVAALPEPSRDGIEYLAGRGIPPEVTRTGCKKGIVLTLPSKPNEAKEFLLETLGQELMLRAGLWKEGAKAPSAAFRPLVFVSNSKKAAEFRYLRKTKPGEVKSLRYGSIAPWGWLGESDRRILIVEGCMDLLSAVALGTKRSIMGLPGCENWRPEWFSRFRGADVLTAFDDDDAGRTAFEKIRPVLEEAVGGPIGAYKHMTGAEDLNEELCLKLGLAIA</sequence>
<name>A4JTQ5_BURVG</name>
<accession>A4JTQ5</accession>
<dbReference type="CDD" id="cd01029">
    <property type="entry name" value="TOPRIM_primases"/>
    <property type="match status" value="1"/>
</dbReference>
<dbReference type="SUPFAM" id="SSF56731">
    <property type="entry name" value="DNA primase core"/>
    <property type="match status" value="1"/>
</dbReference>
<keyword evidence="1" id="KW-0614">Plasmid</keyword>
<evidence type="ECO:0000313" key="1">
    <source>
        <dbReference type="EMBL" id="ABO59658.1"/>
    </source>
</evidence>
<proteinExistence type="predicted"/>
<dbReference type="EMBL" id="CP000617">
    <property type="protein sequence ID" value="ABO59658.1"/>
    <property type="molecule type" value="Genomic_DNA"/>
</dbReference>
<dbReference type="InterPro" id="IPR036977">
    <property type="entry name" value="DNA_primase_Znf_CHC2"/>
</dbReference>
<dbReference type="AlphaFoldDB" id="A4JTQ5"/>
<organism evidence="1 2">
    <name type="scientific">Burkholderia vietnamiensis (strain G4 / LMG 22486)</name>
    <name type="common">Burkholderia cepacia (strain R1808)</name>
    <dbReference type="NCBI Taxonomy" id="269482"/>
    <lineage>
        <taxon>Bacteria</taxon>
        <taxon>Pseudomonadati</taxon>
        <taxon>Pseudomonadota</taxon>
        <taxon>Betaproteobacteria</taxon>
        <taxon>Burkholderiales</taxon>
        <taxon>Burkholderiaceae</taxon>
        <taxon>Burkholderia</taxon>
        <taxon>Burkholderia cepacia complex</taxon>
    </lineage>
</organism>
<dbReference type="SUPFAM" id="SSF57783">
    <property type="entry name" value="Zinc beta-ribbon"/>
    <property type="match status" value="1"/>
</dbReference>
<dbReference type="HOGENOM" id="CLU_053669_0_0_4"/>
<dbReference type="InterPro" id="IPR034154">
    <property type="entry name" value="TOPRIM_DnaG/twinkle"/>
</dbReference>
<dbReference type="Pfam" id="PF13155">
    <property type="entry name" value="Toprim_2"/>
    <property type="match status" value="1"/>
</dbReference>
<dbReference type="Gene3D" id="3.90.580.10">
    <property type="entry name" value="Zinc finger, CHC2-type domain"/>
    <property type="match status" value="1"/>
</dbReference>
<dbReference type="Proteomes" id="UP000002287">
    <property type="component" value="Plasmid pBVIE01"/>
</dbReference>
<geneLocation type="plasmid" evidence="1 2">
    <name>pBVIE01</name>
</geneLocation>
<dbReference type="KEGG" id="bvi:Bcep1808_6770"/>
<evidence type="ECO:0000313" key="2">
    <source>
        <dbReference type="Proteomes" id="UP000002287"/>
    </source>
</evidence>
<dbReference type="GO" id="GO:0003677">
    <property type="term" value="F:DNA binding"/>
    <property type="evidence" value="ECO:0007669"/>
    <property type="project" value="InterPro"/>
</dbReference>
<evidence type="ECO:0008006" key="3">
    <source>
        <dbReference type="Google" id="ProtNLM"/>
    </source>
</evidence>
<dbReference type="GO" id="GO:0008270">
    <property type="term" value="F:zinc ion binding"/>
    <property type="evidence" value="ECO:0007669"/>
    <property type="project" value="InterPro"/>
</dbReference>
<reference evidence="1 2" key="1">
    <citation type="submission" date="2007-03" db="EMBL/GenBank/DDBJ databases">
        <title>Complete sequence of plasmid pBVIE01 of Burkholderia vietnamiensis G4.</title>
        <authorList>
            <consortium name="US DOE Joint Genome Institute"/>
            <person name="Copeland A."/>
            <person name="Lucas S."/>
            <person name="Lapidus A."/>
            <person name="Barry K."/>
            <person name="Detter J.C."/>
            <person name="Glavina del Rio T."/>
            <person name="Hammon N."/>
            <person name="Israni S."/>
            <person name="Dalin E."/>
            <person name="Tice H."/>
            <person name="Pitluck S."/>
            <person name="Chain P."/>
            <person name="Malfatti S."/>
            <person name="Shin M."/>
            <person name="Vergez L."/>
            <person name="Schmutz J."/>
            <person name="Larimer F."/>
            <person name="Land M."/>
            <person name="Hauser L."/>
            <person name="Kyrpides N."/>
            <person name="Tiedje J."/>
            <person name="Richardson P."/>
        </authorList>
    </citation>
    <scope>NUCLEOTIDE SEQUENCE [LARGE SCALE GENOMIC DNA]</scope>
    <source>
        <strain evidence="2">G4 / LMG 22486</strain>
        <plasmid evidence="1 2">pBVIE01</plasmid>
    </source>
</reference>
<dbReference type="Gene3D" id="3.40.1360.10">
    <property type="match status" value="1"/>
</dbReference>